<dbReference type="CDD" id="cd04301">
    <property type="entry name" value="NAT_SF"/>
    <property type="match status" value="1"/>
</dbReference>
<evidence type="ECO:0000259" key="1">
    <source>
        <dbReference type="PROSITE" id="PS51186"/>
    </source>
</evidence>
<evidence type="ECO:0000313" key="2">
    <source>
        <dbReference type="EMBL" id="MFD2257005.1"/>
    </source>
</evidence>
<dbReference type="GO" id="GO:0016746">
    <property type="term" value="F:acyltransferase activity"/>
    <property type="evidence" value="ECO:0007669"/>
    <property type="project" value="UniProtKB-KW"/>
</dbReference>
<protein>
    <submittedName>
        <fullName evidence="2">GNAT family N-acetyltransferase</fullName>
        <ecNumber evidence="2">2.3.1.-</ecNumber>
    </submittedName>
</protein>
<reference evidence="3" key="1">
    <citation type="journal article" date="2019" name="Int. J. Syst. Evol. Microbiol.">
        <title>The Global Catalogue of Microorganisms (GCM) 10K type strain sequencing project: providing services to taxonomists for standard genome sequencing and annotation.</title>
        <authorList>
            <consortium name="The Broad Institute Genomics Platform"/>
            <consortium name="The Broad Institute Genome Sequencing Center for Infectious Disease"/>
            <person name="Wu L."/>
            <person name="Ma J."/>
        </authorList>
    </citation>
    <scope>NUCLEOTIDE SEQUENCE [LARGE SCALE GENOMIC DNA]</scope>
    <source>
        <strain evidence="3">CGMCC 4.7106</strain>
    </source>
</reference>
<evidence type="ECO:0000313" key="3">
    <source>
        <dbReference type="Proteomes" id="UP001597375"/>
    </source>
</evidence>
<dbReference type="SUPFAM" id="SSF55729">
    <property type="entry name" value="Acyl-CoA N-acyltransferases (Nat)"/>
    <property type="match status" value="1"/>
</dbReference>
<comment type="caution">
    <text evidence="2">The sequence shown here is derived from an EMBL/GenBank/DDBJ whole genome shotgun (WGS) entry which is preliminary data.</text>
</comment>
<feature type="domain" description="N-acetyltransferase" evidence="1">
    <location>
        <begin position="2"/>
        <end position="142"/>
    </location>
</feature>
<organism evidence="2 3">
    <name type="scientific">Luteolibacter algae</name>
    <dbReference type="NCBI Taxonomy" id="454151"/>
    <lineage>
        <taxon>Bacteria</taxon>
        <taxon>Pseudomonadati</taxon>
        <taxon>Verrucomicrobiota</taxon>
        <taxon>Verrucomicrobiia</taxon>
        <taxon>Verrucomicrobiales</taxon>
        <taxon>Verrucomicrobiaceae</taxon>
        <taxon>Luteolibacter</taxon>
    </lineage>
</organism>
<dbReference type="InterPro" id="IPR000182">
    <property type="entry name" value="GNAT_dom"/>
</dbReference>
<keyword evidence="2" id="KW-0012">Acyltransferase</keyword>
<dbReference type="Pfam" id="PF00583">
    <property type="entry name" value="Acetyltransf_1"/>
    <property type="match status" value="1"/>
</dbReference>
<accession>A0ABW5DC55</accession>
<dbReference type="PROSITE" id="PS51186">
    <property type="entry name" value="GNAT"/>
    <property type="match status" value="1"/>
</dbReference>
<name>A0ABW5DC55_9BACT</name>
<proteinExistence type="predicted"/>
<sequence length="142" mass="16374">MPVLRAETTDDSAGILRLNANAASVTSPMDPSKYLTLLSMRAYATVVEIEGEIVGFIMAIRDGNPHEDGIYRWFGSRLRNFIYIDRIVVDENRRGLGIGRLLYSHLFKWSMDRQITQLTAEINIFFPMRRHLRFTILKGLLR</sequence>
<keyword evidence="3" id="KW-1185">Reference proteome</keyword>
<dbReference type="EMBL" id="JBHUIT010000017">
    <property type="protein sequence ID" value="MFD2257005.1"/>
    <property type="molecule type" value="Genomic_DNA"/>
</dbReference>
<dbReference type="Gene3D" id="3.40.630.30">
    <property type="match status" value="1"/>
</dbReference>
<dbReference type="InterPro" id="IPR016181">
    <property type="entry name" value="Acyl_CoA_acyltransferase"/>
</dbReference>
<gene>
    <name evidence="2" type="ORF">ACFSSA_09975</name>
</gene>
<keyword evidence="2" id="KW-0808">Transferase</keyword>
<dbReference type="Proteomes" id="UP001597375">
    <property type="component" value="Unassembled WGS sequence"/>
</dbReference>
<dbReference type="EC" id="2.3.1.-" evidence="2"/>